<dbReference type="InterPro" id="IPR022939">
    <property type="entry name" value="Nb(III)_bact/plant"/>
</dbReference>
<dbReference type="EC" id="5.99.-.-" evidence="1"/>
<organism evidence="3 4">
    <name type="scientific">Aquipuribacter hungaricus</name>
    <dbReference type="NCBI Taxonomy" id="545624"/>
    <lineage>
        <taxon>Bacteria</taxon>
        <taxon>Bacillati</taxon>
        <taxon>Actinomycetota</taxon>
        <taxon>Actinomycetes</taxon>
        <taxon>Micrococcales</taxon>
        <taxon>Intrasporangiaceae</taxon>
        <taxon>Aquipuribacter</taxon>
    </lineage>
</organism>
<keyword evidence="4" id="KW-1185">Reference proteome</keyword>
<dbReference type="PANTHER" id="PTHR15854">
    <property type="entry name" value="THAP4 PROTEIN"/>
    <property type="match status" value="1"/>
</dbReference>
<comment type="cofactor">
    <cofactor evidence="1">
        <name>heme b</name>
        <dbReference type="ChEBI" id="CHEBI:60344"/>
    </cofactor>
    <text evidence="1">Binds 1 heme b group per subunit, that coordinates a highly solvent-exposed Fe(III) atom.</text>
</comment>
<evidence type="ECO:0000313" key="3">
    <source>
        <dbReference type="EMBL" id="MFC3687125.1"/>
    </source>
</evidence>
<dbReference type="CDD" id="cd07828">
    <property type="entry name" value="lipocalin_heme-bd-THAP4-like"/>
    <property type="match status" value="1"/>
</dbReference>
<dbReference type="PANTHER" id="PTHR15854:SF4">
    <property type="entry name" value="PEROXYNITRITE ISOMERASE THAP4"/>
    <property type="match status" value="1"/>
</dbReference>
<dbReference type="Pfam" id="PF08768">
    <property type="entry name" value="THAP4_heme-bd"/>
    <property type="match status" value="1"/>
</dbReference>
<dbReference type="SUPFAM" id="SSF50814">
    <property type="entry name" value="Lipocalins"/>
    <property type="match status" value="1"/>
</dbReference>
<dbReference type="EMBL" id="JBHRWW010000001">
    <property type="protein sequence ID" value="MFC3687125.1"/>
    <property type="molecule type" value="Genomic_DNA"/>
</dbReference>
<sequence>MAGPDAQHAAPSAPAGRLQARPIELPEDLARPLVAIGWLVGTWQGAGEVTYPSMEQAVPFGQEVVVSHDGRPFLRWDSRTWALAEDGSLGAPLATETGFWRVPSGEAGLDGTEVELLLAHPMGYVEQYLGQAHAGKIELSTELVARSRDAKDYSAGTRLYGYVAGDLLWAMDMAAVGQRMTSHASARLKKVA</sequence>
<dbReference type="InterPro" id="IPR014878">
    <property type="entry name" value="THAP4-like_heme-bd"/>
</dbReference>
<keyword evidence="1" id="KW-0408">Iron</keyword>
<feature type="domain" description="THAP4-like heme-binding" evidence="2">
    <location>
        <begin position="33"/>
        <end position="190"/>
    </location>
</feature>
<dbReference type="Proteomes" id="UP001595685">
    <property type="component" value="Unassembled WGS sequence"/>
</dbReference>
<comment type="caution">
    <text evidence="3">The sequence shown here is derived from an EMBL/GenBank/DDBJ whole genome shotgun (WGS) entry which is preliminary data.</text>
</comment>
<comment type="pathway">
    <text evidence="1">Nitrogen metabolism.</text>
</comment>
<protein>
    <recommendedName>
        <fullName evidence="1">Peroxynitrite isomerase</fullName>
        <ecNumber evidence="1">5.99.-.-</ecNumber>
    </recommendedName>
    <alternativeName>
        <fullName evidence="1">Ferric nitrobindin</fullName>
        <shortName evidence="1">Nb(III)</shortName>
    </alternativeName>
</protein>
<name>A0ABV7WBE3_9MICO</name>
<dbReference type="HAMAP" id="MF_01297">
    <property type="entry name" value="nitrobindin"/>
    <property type="match status" value="1"/>
</dbReference>
<dbReference type="InterPro" id="IPR012674">
    <property type="entry name" value="Calycin"/>
</dbReference>
<reference evidence="4" key="1">
    <citation type="journal article" date="2019" name="Int. J. Syst. Evol. Microbiol.">
        <title>The Global Catalogue of Microorganisms (GCM) 10K type strain sequencing project: providing services to taxonomists for standard genome sequencing and annotation.</title>
        <authorList>
            <consortium name="The Broad Institute Genomics Platform"/>
            <consortium name="The Broad Institute Genome Sequencing Center for Infectious Disease"/>
            <person name="Wu L."/>
            <person name="Ma J."/>
        </authorList>
    </citation>
    <scope>NUCLEOTIDE SEQUENCE [LARGE SCALE GENOMIC DNA]</scope>
    <source>
        <strain evidence="4">NCAIM B.02333</strain>
    </source>
</reference>
<dbReference type="Gene3D" id="2.40.128.20">
    <property type="match status" value="1"/>
</dbReference>
<keyword evidence="1" id="KW-0413">Isomerase</keyword>
<comment type="catalytic activity">
    <reaction evidence="1">
        <text>peroxynitrite = nitrate</text>
        <dbReference type="Rhea" id="RHEA:63116"/>
        <dbReference type="ChEBI" id="CHEBI:17632"/>
        <dbReference type="ChEBI" id="CHEBI:25941"/>
    </reaction>
</comment>
<dbReference type="InterPro" id="IPR045165">
    <property type="entry name" value="Nitrobindin"/>
</dbReference>
<gene>
    <name evidence="3" type="ORF">ACFOLH_02080</name>
</gene>
<keyword evidence="1" id="KW-0479">Metal-binding</keyword>
<dbReference type="RefSeq" id="WP_340292410.1">
    <property type="nucleotide sequence ID" value="NZ_JBBEOI010000071.1"/>
</dbReference>
<accession>A0ABV7WBE3</accession>
<comment type="similarity">
    <text evidence="1">Belongs to the nitrobindin family.</text>
</comment>
<comment type="caution">
    <text evidence="1">Lacks conserved residue(s) required for the propagation of feature annotation.</text>
</comment>
<comment type="domain">
    <text evidence="1">Forms a 10-stranded antiparallel beta-barrel structure able to accommodate a hydrophobic ligand in its interior. In fact, this fold hosts the heme group, which is located in a wide surface cleft.</text>
</comment>
<comment type="function">
    <text evidence="1">Heme-binding protein able to scavenge peroxynitrite and to protect free L-tyrosine against peroxynitrite-mediated nitration, by acting as a peroxynitrite isomerase that converts peroxynitrite to nitrate. Therefore, this protein likely plays a role in peroxynitrite sensing and in the detoxification of reactive nitrogen and oxygen species (RNS and ROS, respectively). Is able to bind nitric oxide (NO) in vitro, but may act as a sensor of peroxynitrite levels in vivo.</text>
</comment>
<proteinExistence type="inferred from homology"/>
<evidence type="ECO:0000313" key="4">
    <source>
        <dbReference type="Proteomes" id="UP001595685"/>
    </source>
</evidence>
<evidence type="ECO:0000256" key="1">
    <source>
        <dbReference type="HAMAP-Rule" id="MF_01297"/>
    </source>
</evidence>
<keyword evidence="1" id="KW-0349">Heme</keyword>
<evidence type="ECO:0000259" key="2">
    <source>
        <dbReference type="Pfam" id="PF08768"/>
    </source>
</evidence>
<feature type="short sequence motif" description="GXWXGXG" evidence="1">
    <location>
        <begin position="41"/>
        <end position="47"/>
    </location>
</feature>
<feature type="binding site" description="axial binding residue" evidence="1">
    <location>
        <position position="183"/>
    </location>
    <ligand>
        <name>heme b</name>
        <dbReference type="ChEBI" id="CHEBI:60344"/>
    </ligand>
    <ligandPart>
        <name>Fe</name>
        <dbReference type="ChEBI" id="CHEBI:18248"/>
    </ligandPart>
</feature>
<feature type="binding site" evidence="1">
    <location>
        <position position="151"/>
    </location>
    <ligand>
        <name>heme b</name>
        <dbReference type="ChEBI" id="CHEBI:60344"/>
    </ligand>
</feature>